<evidence type="ECO:0000256" key="1">
    <source>
        <dbReference type="ARBA" id="ARBA00004613"/>
    </source>
</evidence>
<evidence type="ECO:0000256" key="3">
    <source>
        <dbReference type="ARBA" id="ARBA00022525"/>
    </source>
</evidence>
<feature type="signal peptide" evidence="8">
    <location>
        <begin position="1"/>
        <end position="29"/>
    </location>
</feature>
<comment type="subcellular location">
    <subcellularLocation>
        <location evidence="1">Secreted</location>
    </subcellularLocation>
</comment>
<dbReference type="EMBL" id="CAEKDK010000003">
    <property type="protein sequence ID" value="CAB4274686.1"/>
    <property type="molecule type" value="Genomic_DNA"/>
</dbReference>
<sequence length="424" mass="47313">MLQNMRMKPMSLIFLFTISLHFHSLQIHGLPIAPALYVFGDSLFDSGNNNFLPTVCKADYLPYGMNFVKGVTGRFTNGRTVADFIAEFLELPYPPPYMSIRGSNIALKGLNYASGSCGILPETGSQFGKCLNLKDQIDLFQRTVKSDLPGQFQNPHDLLHYLSKSMFLFSIGSNDFINNYLYTKAFDTSQRYSPQQFAQLLMDELANHLEVPNSHPFLLCSFNVKMDDKLVVLIAKVQRMYNLGARKIVMFEIGPLGCIPSIAKTHNHGGNCVEDTNELATIFNKKLRVTLANLTTTFQGSFFVLGRANWIGYDAITSPVKYGKLQKPSCLILSLIFLVVNQFDVNEIRINRAGLMDGSNPCCTTWADGTSECIPLLAPCLEPNNYFFWDAFHLTESVSSVIATGCFNGSTVCTPLNIKKLVEM</sequence>
<gene>
    <name evidence="9" type="ORF">CURHAP_LOCUS23269</name>
</gene>
<dbReference type="PANTHER" id="PTHR45650:SF14">
    <property type="entry name" value="GDSL ESTERASE_LIPASE 7-LIKE"/>
    <property type="match status" value="1"/>
</dbReference>
<dbReference type="InterPro" id="IPR051238">
    <property type="entry name" value="GDSL_esterase/lipase"/>
</dbReference>
<dbReference type="PANTHER" id="PTHR45650">
    <property type="entry name" value="GDSL-LIKE LIPASE/ACYLHYDROLASE-RELATED"/>
    <property type="match status" value="1"/>
</dbReference>
<organism evidence="9 10">
    <name type="scientific">Prunus armeniaca</name>
    <name type="common">Apricot</name>
    <name type="synonym">Armeniaca vulgaris</name>
    <dbReference type="NCBI Taxonomy" id="36596"/>
    <lineage>
        <taxon>Eukaryota</taxon>
        <taxon>Viridiplantae</taxon>
        <taxon>Streptophyta</taxon>
        <taxon>Embryophyta</taxon>
        <taxon>Tracheophyta</taxon>
        <taxon>Spermatophyta</taxon>
        <taxon>Magnoliopsida</taxon>
        <taxon>eudicotyledons</taxon>
        <taxon>Gunneridae</taxon>
        <taxon>Pentapetalae</taxon>
        <taxon>rosids</taxon>
        <taxon>fabids</taxon>
        <taxon>Rosales</taxon>
        <taxon>Rosaceae</taxon>
        <taxon>Amygdaloideae</taxon>
        <taxon>Amygdaleae</taxon>
        <taxon>Prunus</taxon>
    </lineage>
</organism>
<accession>A0A6J5UE33</accession>
<name>A0A6J5UE33_PRUAR</name>
<dbReference type="Gene3D" id="3.40.50.1110">
    <property type="entry name" value="SGNH hydrolase"/>
    <property type="match status" value="1"/>
</dbReference>
<evidence type="ECO:0000256" key="8">
    <source>
        <dbReference type="SAM" id="SignalP"/>
    </source>
</evidence>
<dbReference type="CDD" id="cd01837">
    <property type="entry name" value="SGNH_plant_lipase_like"/>
    <property type="match status" value="1"/>
</dbReference>
<evidence type="ECO:0000256" key="6">
    <source>
        <dbReference type="ARBA" id="ARBA00022963"/>
    </source>
</evidence>
<comment type="similarity">
    <text evidence="2">Belongs to the 'GDSL' lipolytic enzyme family.</text>
</comment>
<dbReference type="GO" id="GO:0005576">
    <property type="term" value="C:extracellular region"/>
    <property type="evidence" value="ECO:0007669"/>
    <property type="project" value="UniProtKB-SubCell"/>
</dbReference>
<dbReference type="InterPro" id="IPR035669">
    <property type="entry name" value="SGNH_plant_lipase-like"/>
</dbReference>
<dbReference type="Pfam" id="PF00657">
    <property type="entry name" value="Lipase_GDSL"/>
    <property type="match status" value="1"/>
</dbReference>
<feature type="chain" id="PRO_5026962681" description="GDSL esterase/lipase 7" evidence="8">
    <location>
        <begin position="30"/>
        <end position="424"/>
    </location>
</feature>
<dbReference type="GO" id="GO:0016788">
    <property type="term" value="F:hydrolase activity, acting on ester bonds"/>
    <property type="evidence" value="ECO:0007669"/>
    <property type="project" value="InterPro"/>
</dbReference>
<evidence type="ECO:0000256" key="4">
    <source>
        <dbReference type="ARBA" id="ARBA00022729"/>
    </source>
</evidence>
<evidence type="ECO:0008006" key="11">
    <source>
        <dbReference type="Google" id="ProtNLM"/>
    </source>
</evidence>
<proteinExistence type="inferred from homology"/>
<keyword evidence="4 8" id="KW-0732">Signal</keyword>
<keyword evidence="3" id="KW-0964">Secreted</keyword>
<dbReference type="InterPro" id="IPR001087">
    <property type="entry name" value="GDSL"/>
</dbReference>
<keyword evidence="5" id="KW-0378">Hydrolase</keyword>
<keyword evidence="7" id="KW-0443">Lipid metabolism</keyword>
<reference evidence="9 10" key="1">
    <citation type="submission" date="2020-05" db="EMBL/GenBank/DDBJ databases">
        <authorList>
            <person name="Campoy J."/>
            <person name="Schneeberger K."/>
            <person name="Spophaly S."/>
        </authorList>
    </citation>
    <scope>NUCLEOTIDE SEQUENCE [LARGE SCALE GENOMIC DNA]</scope>
    <source>
        <strain evidence="9">PruArmRojPasFocal</strain>
    </source>
</reference>
<evidence type="ECO:0000256" key="7">
    <source>
        <dbReference type="ARBA" id="ARBA00023098"/>
    </source>
</evidence>
<dbReference type="Proteomes" id="UP000507222">
    <property type="component" value="Unassembled WGS sequence"/>
</dbReference>
<evidence type="ECO:0000313" key="9">
    <source>
        <dbReference type="EMBL" id="CAB4274686.1"/>
    </source>
</evidence>
<protein>
    <recommendedName>
        <fullName evidence="11">GDSL esterase/lipase 7</fullName>
    </recommendedName>
</protein>
<dbReference type="InterPro" id="IPR036514">
    <property type="entry name" value="SGNH_hydro_sf"/>
</dbReference>
<dbReference type="AlphaFoldDB" id="A0A6J5UE33"/>
<evidence type="ECO:0000256" key="5">
    <source>
        <dbReference type="ARBA" id="ARBA00022801"/>
    </source>
</evidence>
<evidence type="ECO:0000256" key="2">
    <source>
        <dbReference type="ARBA" id="ARBA00008668"/>
    </source>
</evidence>
<keyword evidence="6" id="KW-0442">Lipid degradation</keyword>
<evidence type="ECO:0000313" key="10">
    <source>
        <dbReference type="Proteomes" id="UP000507222"/>
    </source>
</evidence>
<dbReference type="GO" id="GO:0016042">
    <property type="term" value="P:lipid catabolic process"/>
    <property type="evidence" value="ECO:0007669"/>
    <property type="project" value="UniProtKB-KW"/>
</dbReference>